<dbReference type="Gene3D" id="3.30.70.1280">
    <property type="entry name" value="SP0830-like domains"/>
    <property type="match status" value="1"/>
</dbReference>
<accession>A0A1H1USP2</accession>
<name>A0A1H1USP2_9CELL</name>
<proteinExistence type="predicted"/>
<dbReference type="STRING" id="545619.SAMN04489860_2286"/>
<keyword evidence="2" id="KW-1185">Reference proteome</keyword>
<dbReference type="PANTHER" id="PTHR36439">
    <property type="entry name" value="BLL4334 PROTEIN"/>
    <property type="match status" value="1"/>
</dbReference>
<protein>
    <submittedName>
        <fullName evidence="1">Uncharacterized conserved protein, DUF1697 family</fullName>
    </submittedName>
</protein>
<dbReference type="EMBL" id="LT629776">
    <property type="protein sequence ID" value="SDS75497.1"/>
    <property type="molecule type" value="Genomic_DNA"/>
</dbReference>
<sequence length="192" mass="20132">MRWVVLLRAVNVGGTKKVPSAALRVAAVARGFTDPTTYLASGNLVVSPGTSEATTSEEVGALITGELATTLGVETDAVVLDAAGLRQVLTENPFPDQARDDPSRLLVAFHPGATGRSGRIDVSSTGPEQVVAAGAVTYLWYPDGSGRSKLTGPRLERLLGTWSTTRNWRTVLHLAETAAQESGDSTGSRSKD</sequence>
<evidence type="ECO:0000313" key="1">
    <source>
        <dbReference type="EMBL" id="SDS75497.1"/>
    </source>
</evidence>
<dbReference type="PANTHER" id="PTHR36439:SF1">
    <property type="entry name" value="DUF1697 DOMAIN-CONTAINING PROTEIN"/>
    <property type="match status" value="1"/>
</dbReference>
<dbReference type="Pfam" id="PF08002">
    <property type="entry name" value="DUF1697"/>
    <property type="match status" value="1"/>
</dbReference>
<organism evidence="1 2">
    <name type="scientific">Paraoerskovia marina</name>
    <dbReference type="NCBI Taxonomy" id="545619"/>
    <lineage>
        <taxon>Bacteria</taxon>
        <taxon>Bacillati</taxon>
        <taxon>Actinomycetota</taxon>
        <taxon>Actinomycetes</taxon>
        <taxon>Micrococcales</taxon>
        <taxon>Cellulomonadaceae</taxon>
        <taxon>Paraoerskovia</taxon>
    </lineage>
</organism>
<gene>
    <name evidence="1" type="ORF">SAMN04489860_2286</name>
</gene>
<evidence type="ECO:0000313" key="2">
    <source>
        <dbReference type="Proteomes" id="UP000185663"/>
    </source>
</evidence>
<reference evidence="1 2" key="1">
    <citation type="submission" date="2016-10" db="EMBL/GenBank/DDBJ databases">
        <authorList>
            <person name="de Groot N.N."/>
        </authorList>
    </citation>
    <scope>NUCLEOTIDE SEQUENCE [LARGE SCALE GENOMIC DNA]</scope>
    <source>
        <strain evidence="1 2">DSM 22126</strain>
    </source>
</reference>
<dbReference type="RefSeq" id="WP_083372570.1">
    <property type="nucleotide sequence ID" value="NZ_LT629776.1"/>
</dbReference>
<dbReference type="PIRSF" id="PIRSF008502">
    <property type="entry name" value="UCP008502"/>
    <property type="match status" value="1"/>
</dbReference>
<dbReference type="InterPro" id="IPR012545">
    <property type="entry name" value="DUF1697"/>
</dbReference>
<dbReference type="Proteomes" id="UP000185663">
    <property type="component" value="Chromosome I"/>
</dbReference>
<dbReference type="SUPFAM" id="SSF160379">
    <property type="entry name" value="SP0830-like"/>
    <property type="match status" value="1"/>
</dbReference>
<dbReference type="eggNOG" id="COG3797">
    <property type="taxonomic scope" value="Bacteria"/>
</dbReference>
<dbReference type="OrthoDB" id="9806494at2"/>
<dbReference type="AlphaFoldDB" id="A0A1H1USP2"/>